<sequence length="476" mass="49756">MNGSQNVSALLDGMRPNRRLVAVWLMCAAVLMLDGYDLTVIALMAPELVKEFGFSAASLGAVFSASLVGMALGAPLGGWIGDRYGRKLPAVVSCCLFGCATLLMLAATTIVQLAACRFVVGIGLGVALTSAIALCAEFAPGQMRSRVMALVGTSVPVGAIIPGVLTATLVPDYGWRVLAIVGGILPILLAIILFWALPESLKYLALRPAFQARLTKLLRWLDPDRSWHDGAAFVPPSSSERGAIRELFQEGLRSITLLIWSLFFVNAVALYLITSWLPLTLRDLGMSASEAGQVAAAFSGVGMIGGLVVAALISRAGVVLLPALFAIAVPSLLSFAVLDLGRPGIILCVLVAGLACGGVQVAMMTVVGTLYPTRIRASGIGWGVAAGRVGAIVGPFFGSLVYSLDLPRQRLFTVAAVPMIIGTFAAIFLLMQCIRRFGGVQVDGIPAATSDMAHGAHGAYRPRPRAGVPATVSRID</sequence>
<evidence type="ECO:0000256" key="3">
    <source>
        <dbReference type="ARBA" id="ARBA00022989"/>
    </source>
</evidence>
<dbReference type="SUPFAM" id="SSF103473">
    <property type="entry name" value="MFS general substrate transporter"/>
    <property type="match status" value="1"/>
</dbReference>
<reference evidence="8 9" key="1">
    <citation type="submission" date="2020-08" db="EMBL/GenBank/DDBJ databases">
        <title>Functional genomics of gut bacteria from endangered species of beetles.</title>
        <authorList>
            <person name="Carlos-Shanley C."/>
        </authorList>
    </citation>
    <scope>NUCLEOTIDE SEQUENCE [LARGE SCALE GENOMIC DNA]</scope>
    <source>
        <strain evidence="8 9">S00245</strain>
    </source>
</reference>
<proteinExistence type="predicted"/>
<protein>
    <submittedName>
        <fullName evidence="8">AAHS family 4-hydroxybenzoate transporter-like MFS transporter</fullName>
    </submittedName>
</protein>
<evidence type="ECO:0000256" key="6">
    <source>
        <dbReference type="SAM" id="Phobius"/>
    </source>
</evidence>
<organism evidence="8 9">
    <name type="scientific">Novosphingobium chloroacetimidivorans</name>
    <dbReference type="NCBI Taxonomy" id="1428314"/>
    <lineage>
        <taxon>Bacteria</taxon>
        <taxon>Pseudomonadati</taxon>
        <taxon>Pseudomonadota</taxon>
        <taxon>Alphaproteobacteria</taxon>
        <taxon>Sphingomonadales</taxon>
        <taxon>Sphingomonadaceae</taxon>
        <taxon>Novosphingobium</taxon>
    </lineage>
</organism>
<feature type="transmembrane region" description="Helical" evidence="6">
    <location>
        <begin position="318"/>
        <end position="338"/>
    </location>
</feature>
<evidence type="ECO:0000256" key="4">
    <source>
        <dbReference type="ARBA" id="ARBA00023136"/>
    </source>
</evidence>
<name>A0A7W7KCH7_9SPHN</name>
<dbReference type="InterPro" id="IPR005829">
    <property type="entry name" value="Sugar_transporter_CS"/>
</dbReference>
<dbReference type="InterPro" id="IPR011701">
    <property type="entry name" value="MFS"/>
</dbReference>
<evidence type="ECO:0000259" key="7">
    <source>
        <dbReference type="PROSITE" id="PS50850"/>
    </source>
</evidence>
<comment type="caution">
    <text evidence="8">The sequence shown here is derived from an EMBL/GenBank/DDBJ whole genome shotgun (WGS) entry which is preliminary data.</text>
</comment>
<feature type="domain" description="Major facilitator superfamily (MFS) profile" evidence="7">
    <location>
        <begin position="23"/>
        <end position="434"/>
    </location>
</feature>
<feature type="transmembrane region" description="Helical" evidence="6">
    <location>
        <begin position="410"/>
        <end position="431"/>
    </location>
</feature>
<dbReference type="RefSeq" id="WP_184248865.1">
    <property type="nucleotide sequence ID" value="NZ_JACHLR010000019.1"/>
</dbReference>
<feature type="transmembrane region" description="Helical" evidence="6">
    <location>
        <begin position="88"/>
        <end position="111"/>
    </location>
</feature>
<dbReference type="PANTHER" id="PTHR23508">
    <property type="entry name" value="CARBOXYLIC ACID TRANSPORTER PROTEIN HOMOLOG"/>
    <property type="match status" value="1"/>
</dbReference>
<dbReference type="InterPro" id="IPR020846">
    <property type="entry name" value="MFS_dom"/>
</dbReference>
<feature type="transmembrane region" description="Helical" evidence="6">
    <location>
        <begin position="147"/>
        <end position="167"/>
    </location>
</feature>
<dbReference type="Proteomes" id="UP000555448">
    <property type="component" value="Unassembled WGS sequence"/>
</dbReference>
<dbReference type="EMBL" id="JACHLR010000019">
    <property type="protein sequence ID" value="MBB4860309.1"/>
    <property type="molecule type" value="Genomic_DNA"/>
</dbReference>
<dbReference type="GO" id="GO:0005886">
    <property type="term" value="C:plasma membrane"/>
    <property type="evidence" value="ECO:0007669"/>
    <property type="project" value="TreeGrafter"/>
</dbReference>
<dbReference type="PANTHER" id="PTHR23508:SF10">
    <property type="entry name" value="CARBOXYLIC ACID TRANSPORTER PROTEIN HOMOLOG"/>
    <property type="match status" value="1"/>
</dbReference>
<dbReference type="Pfam" id="PF07690">
    <property type="entry name" value="MFS_1"/>
    <property type="match status" value="1"/>
</dbReference>
<feature type="transmembrane region" description="Helical" evidence="6">
    <location>
        <begin position="379"/>
        <end position="404"/>
    </location>
</feature>
<dbReference type="Gene3D" id="1.20.1250.20">
    <property type="entry name" value="MFS general substrate transporter like domains"/>
    <property type="match status" value="1"/>
</dbReference>
<feature type="transmembrane region" description="Helical" evidence="6">
    <location>
        <begin position="117"/>
        <end position="135"/>
    </location>
</feature>
<evidence type="ECO:0000256" key="1">
    <source>
        <dbReference type="ARBA" id="ARBA00004141"/>
    </source>
</evidence>
<comment type="subcellular location">
    <subcellularLocation>
        <location evidence="1">Membrane</location>
        <topology evidence="1">Multi-pass membrane protein</topology>
    </subcellularLocation>
</comment>
<evidence type="ECO:0000256" key="5">
    <source>
        <dbReference type="SAM" id="MobiDB-lite"/>
    </source>
</evidence>
<keyword evidence="9" id="KW-1185">Reference proteome</keyword>
<gene>
    <name evidence="8" type="ORF">HNO88_003652</name>
</gene>
<feature type="transmembrane region" description="Helical" evidence="6">
    <location>
        <begin position="294"/>
        <end position="313"/>
    </location>
</feature>
<dbReference type="InterPro" id="IPR036259">
    <property type="entry name" value="MFS_trans_sf"/>
</dbReference>
<dbReference type="AlphaFoldDB" id="A0A7W7KCH7"/>
<accession>A0A7W7KCH7</accession>
<dbReference type="PROSITE" id="PS00217">
    <property type="entry name" value="SUGAR_TRANSPORT_2"/>
    <property type="match status" value="1"/>
</dbReference>
<dbReference type="PROSITE" id="PS50850">
    <property type="entry name" value="MFS"/>
    <property type="match status" value="1"/>
</dbReference>
<evidence type="ECO:0000256" key="2">
    <source>
        <dbReference type="ARBA" id="ARBA00022692"/>
    </source>
</evidence>
<evidence type="ECO:0000313" key="9">
    <source>
        <dbReference type="Proteomes" id="UP000555448"/>
    </source>
</evidence>
<keyword evidence="2 6" id="KW-0812">Transmembrane</keyword>
<feature type="transmembrane region" description="Helical" evidence="6">
    <location>
        <begin position="255"/>
        <end position="274"/>
    </location>
</feature>
<feature type="transmembrane region" description="Helical" evidence="6">
    <location>
        <begin position="344"/>
        <end position="367"/>
    </location>
</feature>
<dbReference type="GO" id="GO:0046943">
    <property type="term" value="F:carboxylic acid transmembrane transporter activity"/>
    <property type="evidence" value="ECO:0007669"/>
    <property type="project" value="TreeGrafter"/>
</dbReference>
<feature type="transmembrane region" description="Helical" evidence="6">
    <location>
        <begin position="52"/>
        <end position="76"/>
    </location>
</feature>
<feature type="transmembrane region" description="Helical" evidence="6">
    <location>
        <begin position="173"/>
        <end position="197"/>
    </location>
</feature>
<feature type="region of interest" description="Disordered" evidence="5">
    <location>
        <begin position="455"/>
        <end position="476"/>
    </location>
</feature>
<feature type="transmembrane region" description="Helical" evidence="6">
    <location>
        <begin position="21"/>
        <end position="46"/>
    </location>
</feature>
<keyword evidence="4 6" id="KW-0472">Membrane</keyword>
<evidence type="ECO:0000313" key="8">
    <source>
        <dbReference type="EMBL" id="MBB4860309.1"/>
    </source>
</evidence>
<keyword evidence="3 6" id="KW-1133">Transmembrane helix</keyword>